<feature type="domain" description="DUF8194" evidence="3">
    <location>
        <begin position="259"/>
        <end position="348"/>
    </location>
</feature>
<dbReference type="InterPro" id="IPR058508">
    <property type="entry name" value="DUF8195"/>
</dbReference>
<evidence type="ECO:0000259" key="3">
    <source>
        <dbReference type="Pfam" id="PF26614"/>
    </source>
</evidence>
<accession>A0ABX1W0P4</accession>
<dbReference type="EMBL" id="JAAOXG010000045">
    <property type="protein sequence ID" value="NNJ32078.1"/>
    <property type="molecule type" value="Genomic_DNA"/>
</dbReference>
<feature type="domain" description="DUF8193" evidence="2">
    <location>
        <begin position="27"/>
        <end position="245"/>
    </location>
</feature>
<evidence type="ECO:0000259" key="4">
    <source>
        <dbReference type="Pfam" id="PF26615"/>
    </source>
</evidence>
<organism evidence="5 6">
    <name type="scientific">Lacrimispora defluvii</name>
    <dbReference type="NCBI Taxonomy" id="2719233"/>
    <lineage>
        <taxon>Bacteria</taxon>
        <taxon>Bacillati</taxon>
        <taxon>Bacillota</taxon>
        <taxon>Clostridia</taxon>
        <taxon>Lachnospirales</taxon>
        <taxon>Lachnospiraceae</taxon>
        <taxon>Lacrimispora</taxon>
    </lineage>
</organism>
<evidence type="ECO:0000313" key="6">
    <source>
        <dbReference type="Proteomes" id="UP000539052"/>
    </source>
</evidence>
<sequence length="580" mass="64659">MKKFGKIVLVFIMLFNIIIPTTVFAVGDGNIDSGGGGMGQGTSSNSWSSSNEGVRVTVVRSSDHAVVTTPIDITNKPPRSSIYNFGKVSKIQYSNGSRLSPVKGGYKCVKPKQTIPKIISTNGKSNIEAIKSYFTDEQVIRAIATLTGMDFGILTSGDYKLLLEPMAFYKFEGVMIATTATEAAMYDEQVDGLLRRRMVSLTHKNLPLSMFLEVADLRYPAWSGSTSTPASDSDIKSSLGLGIVRFNEEPAEAPSVTINDYEYRVNTDVITAVTVSGGQSDPNNPTRVSFNIGGTIYNVGNVFYPEGDSQLVWVKWHTPSAKQSMDIQVTVSGSGSSSKSTIHVKIVDFDKKTPPNPVADDRNDAFSYASVPGRAEKTRADWSVWRPWWKEYWVDEGHWSSYSWTDSKGKTHTSSTWNANWVDRGWWEYNLDRYYATFSADMKIQCDSKNPTANGDTMKSGYGINESVTASISSNQSTAISYPQNAVSYFPEFQYKTYWRLLERIQSGSSAKFEFKRNQYSTYNNRTHFTPIWMPDGTYTVNTWVIDAWTPVGMLSMNLTDSLTIKGNLWDDWHIAPLNP</sequence>
<comment type="caution">
    <text evidence="5">The sequence shown here is derived from an EMBL/GenBank/DDBJ whole genome shotgun (WGS) entry which is preliminary data.</text>
</comment>
<keyword evidence="6" id="KW-1185">Reference proteome</keyword>
<dbReference type="Pfam" id="PF26615">
    <property type="entry name" value="DUF8195"/>
    <property type="match status" value="1"/>
</dbReference>
<evidence type="ECO:0000313" key="5">
    <source>
        <dbReference type="EMBL" id="NNJ32078.1"/>
    </source>
</evidence>
<feature type="signal peptide" evidence="1">
    <location>
        <begin position="1"/>
        <end position="25"/>
    </location>
</feature>
<reference evidence="5 6" key="1">
    <citation type="submission" date="2020-03" db="EMBL/GenBank/DDBJ databases">
        <title>Genome Sequence of industrial isolate, B5A.</title>
        <authorList>
            <person name="Sharma S."/>
            <person name="Patil P.B."/>
            <person name="Korpole S."/>
        </authorList>
    </citation>
    <scope>NUCLEOTIDE SEQUENCE [LARGE SCALE GENOMIC DNA]</scope>
    <source>
        <strain evidence="5 6">PI-S10-B5A</strain>
    </source>
</reference>
<dbReference type="Pfam" id="PF26613">
    <property type="entry name" value="DUF8193"/>
    <property type="match status" value="1"/>
</dbReference>
<gene>
    <name evidence="5" type="ORF">G9470_20140</name>
</gene>
<proteinExistence type="predicted"/>
<protein>
    <submittedName>
        <fullName evidence="5">Uncharacterized protein</fullName>
    </submittedName>
</protein>
<dbReference type="InterPro" id="IPR058507">
    <property type="entry name" value="DUF8194"/>
</dbReference>
<feature type="domain" description="DUF8195" evidence="4">
    <location>
        <begin position="352"/>
        <end position="573"/>
    </location>
</feature>
<evidence type="ECO:0000259" key="2">
    <source>
        <dbReference type="Pfam" id="PF26613"/>
    </source>
</evidence>
<dbReference type="Proteomes" id="UP000539052">
    <property type="component" value="Unassembled WGS sequence"/>
</dbReference>
<dbReference type="Pfam" id="PF26614">
    <property type="entry name" value="DUF8194"/>
    <property type="match status" value="1"/>
</dbReference>
<dbReference type="InterPro" id="IPR058506">
    <property type="entry name" value="DUF8193"/>
</dbReference>
<dbReference type="RefSeq" id="WP_170823182.1">
    <property type="nucleotide sequence ID" value="NZ_JAAOXG010000045.1"/>
</dbReference>
<evidence type="ECO:0000256" key="1">
    <source>
        <dbReference type="SAM" id="SignalP"/>
    </source>
</evidence>
<feature type="chain" id="PRO_5045657663" evidence="1">
    <location>
        <begin position="26"/>
        <end position="580"/>
    </location>
</feature>
<keyword evidence="1" id="KW-0732">Signal</keyword>
<name>A0ABX1W0P4_9FIRM</name>